<dbReference type="NCBIfam" id="TIGR02543">
    <property type="entry name" value="List_Bact_rpt"/>
    <property type="match status" value="1"/>
</dbReference>
<evidence type="ECO:0000313" key="5">
    <source>
        <dbReference type="Proteomes" id="UP000727857"/>
    </source>
</evidence>
<sequence>MRRFRCKSILILLVAVIAASVLLTGCGAWGASADESEVTPSALNAPLNDDPPAEVSYVISFVTGTSETIPAIETRVLLQSQIPTPDAKNKPGYTFEGWYLTSDYAGSKIIAGYEFTRNTTLYAKWMANTTIRITTAEELADIAQEPSGNYALGADIDLSQIESWEPIGGFEEGKEFSGTFDGNGYVISGMTIKGLEADEEFNYLPIGLFGKVTGTVRNVTLVDYYIELDGDQSRFYIGGIVGWLSRASMSNCVAIGEFNNPEIDYEGGIWDSLLGSYAEPTTSLYCGGAVGYVQGSTVTKVSAEGKITSQSNEENVYFGGVAGYVGSYDEEGENVSIHEPSSLSNCNSAVTIYGRYAGGLIGYNNGAVSSSFAIGDVSGSLSYPAIAGGLIAYNYNAGSINACYATGHAEARTAGGLVGVNIFDFETAEGGTISNCYASGDVFASEYAGGLVGRAVSDLPYLGRPDFDDTVYDHNSEHTTSATTFFMIENCLAYGSVEANASTTVFKDYEGNEYTANVFYAVFAGNFIGQAYELYIRNCIGFGNVDAISHRSASDAAVGDETYTHNVAYGDNFVGHSTALTSSADYMRVYVAPGVTVTRNGTAYDTSAGYNSVDEISYNYLNNASFYTTSLGFSTDYWNLNNLNVQAGVYPTLKLS</sequence>
<dbReference type="PROSITE" id="PS51257">
    <property type="entry name" value="PROKAR_LIPOPROTEIN"/>
    <property type="match status" value="1"/>
</dbReference>
<reference evidence="4" key="1">
    <citation type="submission" date="2020-10" db="EMBL/GenBank/DDBJ databases">
        <authorList>
            <person name="Gilroy R."/>
        </authorList>
    </citation>
    <scope>NUCLEOTIDE SEQUENCE</scope>
    <source>
        <strain evidence="4">517</strain>
    </source>
</reference>
<evidence type="ECO:0000259" key="3">
    <source>
        <dbReference type="Pfam" id="PF07581"/>
    </source>
</evidence>
<feature type="domain" description="GLUG" evidence="3">
    <location>
        <begin position="412"/>
        <end position="442"/>
    </location>
</feature>
<feature type="signal peptide" evidence="2">
    <location>
        <begin position="1"/>
        <end position="33"/>
    </location>
</feature>
<evidence type="ECO:0000256" key="1">
    <source>
        <dbReference type="ARBA" id="ARBA00004196"/>
    </source>
</evidence>
<dbReference type="Proteomes" id="UP000727857">
    <property type="component" value="Unassembled WGS sequence"/>
</dbReference>
<name>A0A940ID38_9FIRM</name>
<dbReference type="EMBL" id="JADINF010000079">
    <property type="protein sequence ID" value="MBO8424030.1"/>
    <property type="molecule type" value="Genomic_DNA"/>
</dbReference>
<dbReference type="AlphaFoldDB" id="A0A940ID38"/>
<proteinExistence type="predicted"/>
<organism evidence="4 5">
    <name type="scientific">Candidatus Stercoripulliclostridium pullicola</name>
    <dbReference type="NCBI Taxonomy" id="2840953"/>
    <lineage>
        <taxon>Bacteria</taxon>
        <taxon>Bacillati</taxon>
        <taxon>Bacillota</taxon>
        <taxon>Clostridia</taxon>
        <taxon>Eubacteriales</taxon>
        <taxon>Candidatus Stercoripulliclostridium</taxon>
    </lineage>
</organism>
<dbReference type="Pfam" id="PF09479">
    <property type="entry name" value="Flg_new"/>
    <property type="match status" value="1"/>
</dbReference>
<dbReference type="InterPro" id="IPR042229">
    <property type="entry name" value="Listeria/Bacterioides_rpt_sf"/>
</dbReference>
<dbReference type="Gene3D" id="2.160.20.110">
    <property type="match status" value="2"/>
</dbReference>
<dbReference type="InterPro" id="IPR013378">
    <property type="entry name" value="InlB-like_B-rpt"/>
</dbReference>
<evidence type="ECO:0000313" key="4">
    <source>
        <dbReference type="EMBL" id="MBO8424030.1"/>
    </source>
</evidence>
<evidence type="ECO:0000256" key="2">
    <source>
        <dbReference type="SAM" id="SignalP"/>
    </source>
</evidence>
<feature type="chain" id="PRO_5037551652" evidence="2">
    <location>
        <begin position="34"/>
        <end position="656"/>
    </location>
</feature>
<dbReference type="Gene3D" id="2.60.40.4270">
    <property type="entry name" value="Listeria-Bacteroides repeat domain"/>
    <property type="match status" value="1"/>
</dbReference>
<reference evidence="4" key="2">
    <citation type="journal article" date="2021" name="PeerJ">
        <title>Extensive microbial diversity within the chicken gut microbiome revealed by metagenomics and culture.</title>
        <authorList>
            <person name="Gilroy R."/>
            <person name="Ravi A."/>
            <person name="Getino M."/>
            <person name="Pursley I."/>
            <person name="Horton D.L."/>
            <person name="Alikhan N.F."/>
            <person name="Baker D."/>
            <person name="Gharbi K."/>
            <person name="Hall N."/>
            <person name="Watson M."/>
            <person name="Adriaenssens E.M."/>
            <person name="Foster-Nyarko E."/>
            <person name="Jarju S."/>
            <person name="Secka A."/>
            <person name="Antonio M."/>
            <person name="Oren A."/>
            <person name="Chaudhuri R.R."/>
            <person name="La Ragione R."/>
            <person name="Hildebrand F."/>
            <person name="Pallen M.J."/>
        </authorList>
    </citation>
    <scope>NUCLEOTIDE SEQUENCE</scope>
    <source>
        <strain evidence="4">517</strain>
    </source>
</reference>
<accession>A0A940ID38</accession>
<dbReference type="GO" id="GO:0030313">
    <property type="term" value="C:cell envelope"/>
    <property type="evidence" value="ECO:0007669"/>
    <property type="project" value="UniProtKB-SubCell"/>
</dbReference>
<keyword evidence="2" id="KW-0732">Signal</keyword>
<comment type="caution">
    <text evidence="4">The sequence shown here is derived from an EMBL/GenBank/DDBJ whole genome shotgun (WGS) entry which is preliminary data.</text>
</comment>
<gene>
    <name evidence="4" type="ORF">IAB16_03330</name>
</gene>
<protein>
    <submittedName>
        <fullName evidence="4">InlB B-repeat-containing protein</fullName>
    </submittedName>
</protein>
<dbReference type="Pfam" id="PF07581">
    <property type="entry name" value="Glug"/>
    <property type="match status" value="1"/>
</dbReference>
<comment type="subcellular location">
    <subcellularLocation>
        <location evidence="1">Cell envelope</location>
    </subcellularLocation>
</comment>
<dbReference type="InterPro" id="IPR011493">
    <property type="entry name" value="GLUG"/>
</dbReference>